<dbReference type="Proteomes" id="UP000639772">
    <property type="component" value="Chromosome 1"/>
</dbReference>
<dbReference type="AlphaFoldDB" id="A0A835VJJ6"/>
<evidence type="ECO:0000313" key="2">
    <source>
        <dbReference type="Proteomes" id="UP000639772"/>
    </source>
</evidence>
<protein>
    <submittedName>
        <fullName evidence="1">Uncharacterized protein</fullName>
    </submittedName>
</protein>
<accession>A0A835VJJ6</accession>
<evidence type="ECO:0000313" key="1">
    <source>
        <dbReference type="EMBL" id="KAG0501247.1"/>
    </source>
</evidence>
<proteinExistence type="predicted"/>
<dbReference type="EMBL" id="JADCNM010000001">
    <property type="protein sequence ID" value="KAG0501247.1"/>
    <property type="molecule type" value="Genomic_DNA"/>
</dbReference>
<gene>
    <name evidence="1" type="ORF">HPP92_001319</name>
</gene>
<name>A0A835VJJ6_VANPL</name>
<reference evidence="1 2" key="1">
    <citation type="journal article" date="2020" name="Nat. Food">
        <title>A phased Vanilla planifolia genome enables genetic improvement of flavour and production.</title>
        <authorList>
            <person name="Hasing T."/>
            <person name="Tang H."/>
            <person name="Brym M."/>
            <person name="Khazi F."/>
            <person name="Huang T."/>
            <person name="Chambers A.H."/>
        </authorList>
    </citation>
    <scope>NUCLEOTIDE SEQUENCE [LARGE SCALE GENOMIC DNA]</scope>
    <source>
        <tissue evidence="1">Leaf</tissue>
    </source>
</reference>
<sequence>MENSKGIALISMPFSLFFSFFMRSCDPLGIFRLLLLQLLLMQLMLLQGEGSHISLHDSSLCAHSPSYIRVKNWAAVFAHKEEEEEDNSKVMKQHTLEHVREGFCRHWEPRYGPRTGDSRAMTAYLPGKKEETHVIFFHLG</sequence>
<comment type="caution">
    <text evidence="1">The sequence shown here is derived from an EMBL/GenBank/DDBJ whole genome shotgun (WGS) entry which is preliminary data.</text>
</comment>
<organism evidence="1 2">
    <name type="scientific">Vanilla planifolia</name>
    <name type="common">Vanilla</name>
    <dbReference type="NCBI Taxonomy" id="51239"/>
    <lineage>
        <taxon>Eukaryota</taxon>
        <taxon>Viridiplantae</taxon>
        <taxon>Streptophyta</taxon>
        <taxon>Embryophyta</taxon>
        <taxon>Tracheophyta</taxon>
        <taxon>Spermatophyta</taxon>
        <taxon>Magnoliopsida</taxon>
        <taxon>Liliopsida</taxon>
        <taxon>Asparagales</taxon>
        <taxon>Orchidaceae</taxon>
        <taxon>Vanilloideae</taxon>
        <taxon>Vanilleae</taxon>
        <taxon>Vanilla</taxon>
    </lineage>
</organism>